<name>A0A4U0Q8W3_9NEIS</name>
<gene>
    <name evidence="2" type="ORF">FAZ21_04800</name>
</gene>
<keyword evidence="3" id="KW-1185">Reference proteome</keyword>
<dbReference type="EMBL" id="SUMF01000002">
    <property type="protein sequence ID" value="TJZ77645.1"/>
    <property type="molecule type" value="Genomic_DNA"/>
</dbReference>
<evidence type="ECO:0000313" key="2">
    <source>
        <dbReference type="EMBL" id="TJZ77645.1"/>
    </source>
</evidence>
<accession>A0A4U0Q8W3</accession>
<evidence type="ECO:0000256" key="1">
    <source>
        <dbReference type="SAM" id="MobiDB-lite"/>
    </source>
</evidence>
<dbReference type="RefSeq" id="WP_136772119.1">
    <property type="nucleotide sequence ID" value="NZ_SUMF01000002.1"/>
</dbReference>
<dbReference type="Proteomes" id="UP000310016">
    <property type="component" value="Unassembled WGS sequence"/>
</dbReference>
<organism evidence="2 3">
    <name type="scientific">Chitiniphilus eburneus</name>
    <dbReference type="NCBI Taxonomy" id="2571148"/>
    <lineage>
        <taxon>Bacteria</taxon>
        <taxon>Pseudomonadati</taxon>
        <taxon>Pseudomonadota</taxon>
        <taxon>Betaproteobacteria</taxon>
        <taxon>Neisseriales</taxon>
        <taxon>Chitinibacteraceae</taxon>
        <taxon>Chitiniphilus</taxon>
    </lineage>
</organism>
<feature type="region of interest" description="Disordered" evidence="1">
    <location>
        <begin position="17"/>
        <end position="95"/>
    </location>
</feature>
<reference evidence="2 3" key="1">
    <citation type="submission" date="2019-04" db="EMBL/GenBank/DDBJ databases">
        <title>Chitiniphilus eburnea sp. nov., a novel chitinolytic bacterium isolated from aquaculture sludge.</title>
        <authorList>
            <person name="Sheng M."/>
        </authorList>
    </citation>
    <scope>NUCLEOTIDE SEQUENCE [LARGE SCALE GENOMIC DNA]</scope>
    <source>
        <strain evidence="2 3">HX-2-15</strain>
    </source>
</reference>
<sequence length="95" mass="10779">MRLFNHDLVEPVLAFIGASTAGPPPSPAPKPVAEETVSPEQEAWDGVERRSGQDRRHEQRRHDRVDTTLDTRCNQDRRQHGRRATDQVTSISLKI</sequence>
<evidence type="ECO:0000313" key="3">
    <source>
        <dbReference type="Proteomes" id="UP000310016"/>
    </source>
</evidence>
<proteinExistence type="predicted"/>
<comment type="caution">
    <text evidence="2">The sequence shown here is derived from an EMBL/GenBank/DDBJ whole genome shotgun (WGS) entry which is preliminary data.</text>
</comment>
<feature type="compositionally biased region" description="Polar residues" evidence="1">
    <location>
        <begin position="86"/>
        <end position="95"/>
    </location>
</feature>
<feature type="compositionally biased region" description="Basic and acidic residues" evidence="1">
    <location>
        <begin position="46"/>
        <end position="78"/>
    </location>
</feature>
<dbReference type="AlphaFoldDB" id="A0A4U0Q8W3"/>
<protein>
    <submittedName>
        <fullName evidence="2">Uncharacterized protein</fullName>
    </submittedName>
</protein>
<dbReference type="OrthoDB" id="9894083at2"/>